<comment type="similarity">
    <text evidence="1">Belongs to the PPP4R2 family.</text>
</comment>
<dbReference type="PANTHER" id="PTHR16487:SF0">
    <property type="entry name" value="PROTEIN PHOSPHATASE 4 REGULATORY SUBUNIT 2-RELATED"/>
    <property type="match status" value="1"/>
</dbReference>
<dbReference type="GO" id="GO:0005737">
    <property type="term" value="C:cytoplasm"/>
    <property type="evidence" value="ECO:0007669"/>
    <property type="project" value="TreeGrafter"/>
</dbReference>
<reference evidence="4 5" key="1">
    <citation type="submission" date="2019-05" db="EMBL/GenBank/DDBJ databases">
        <title>Mikania micrantha, genome provides insights into the molecular mechanism of rapid growth.</title>
        <authorList>
            <person name="Liu B."/>
        </authorList>
    </citation>
    <scope>NUCLEOTIDE SEQUENCE [LARGE SCALE GENOMIC DNA]</scope>
    <source>
        <strain evidence="4">NLD-2019</strain>
        <tissue evidence="4">Leaf</tissue>
    </source>
</reference>
<accession>A0A5N6LE41</accession>
<evidence type="ECO:0000256" key="2">
    <source>
        <dbReference type="SAM" id="Coils"/>
    </source>
</evidence>
<gene>
    <name evidence="4" type="ORF">E3N88_43921</name>
</gene>
<sequence length="524" mass="57821">MVRPALDLPVSMEFNDPYDRLEVQEQQIHQLQATVNEIKSTLHSLEVERGEYAEFRKIILAWMKFHEKQQIDRSLGTSNSSCLFSSSNSNSRSIEAPMGVPGAVTPLQLPAFNGFDPQGWLQQANLYFDHTPDELRLHLIKSRMIGVANHWFTALTQIWESLTWPEFQSELLQRFNGFTIPNPCAQSDIIHDPLIPVVDGKQVTIPTPSEQVATIQQSDFIPDYLDGVEDPGRPNSVDRVRSLLPFPYQTSFGLLTGKGDGPLVLGQGKPKCVNTPTLMERGLPVCSNKIHLVSFLNSRSIPMEGSATDNKGGSSNGSEWVGFSYKLKEVGCPEIQNTYHPKEWIISEYPHAKMSTEEQKTSLGETLAELVKRLNDALHRFVDGPPFTLQRLSEIILDARALYPNLSKLALALMKNLSVTSTLAISTDPYPPSLISSPNGLNKVTVVPNPRPQLQSDIVIENGALSVTEAADGDEIMTDVEADASDVMTIDMDTNEDPSESNPMTPGVVAGSDEMVQPTGLSKL</sequence>
<dbReference type="GO" id="GO:0019888">
    <property type="term" value="F:protein phosphatase regulator activity"/>
    <property type="evidence" value="ECO:0007669"/>
    <property type="project" value="InterPro"/>
</dbReference>
<protein>
    <recommendedName>
        <fullName evidence="6">Retrotransposon gag domain-containing protein</fullName>
    </recommendedName>
</protein>
<dbReference type="AlphaFoldDB" id="A0A5N6LE41"/>
<feature type="coiled-coil region" evidence="2">
    <location>
        <begin position="21"/>
        <end position="48"/>
    </location>
</feature>
<dbReference type="EMBL" id="SZYD01001496">
    <property type="protein sequence ID" value="KAD0657031.1"/>
    <property type="molecule type" value="Genomic_DNA"/>
</dbReference>
<dbReference type="GO" id="GO:0005634">
    <property type="term" value="C:nucleus"/>
    <property type="evidence" value="ECO:0007669"/>
    <property type="project" value="TreeGrafter"/>
</dbReference>
<dbReference type="GO" id="GO:0030289">
    <property type="term" value="C:protein phosphatase 4 complex"/>
    <property type="evidence" value="ECO:0007669"/>
    <property type="project" value="InterPro"/>
</dbReference>
<keyword evidence="2" id="KW-0175">Coiled coil</keyword>
<feature type="region of interest" description="Disordered" evidence="3">
    <location>
        <begin position="492"/>
        <end position="524"/>
    </location>
</feature>
<dbReference type="InterPro" id="IPR015267">
    <property type="entry name" value="PPP4R2"/>
</dbReference>
<evidence type="ECO:0000256" key="3">
    <source>
        <dbReference type="SAM" id="MobiDB-lite"/>
    </source>
</evidence>
<proteinExistence type="inferred from homology"/>
<evidence type="ECO:0000313" key="5">
    <source>
        <dbReference type="Proteomes" id="UP000326396"/>
    </source>
</evidence>
<keyword evidence="5" id="KW-1185">Reference proteome</keyword>
<evidence type="ECO:0000256" key="1">
    <source>
        <dbReference type="ARBA" id="ARBA00009207"/>
    </source>
</evidence>
<evidence type="ECO:0000313" key="4">
    <source>
        <dbReference type="EMBL" id="KAD0657031.1"/>
    </source>
</evidence>
<evidence type="ECO:0008006" key="6">
    <source>
        <dbReference type="Google" id="ProtNLM"/>
    </source>
</evidence>
<name>A0A5N6LE41_9ASTR</name>
<comment type="caution">
    <text evidence="4">The sequence shown here is derived from an EMBL/GenBank/DDBJ whole genome shotgun (WGS) entry which is preliminary data.</text>
</comment>
<dbReference type="PANTHER" id="PTHR16487">
    <property type="entry name" value="PPP4R2-RELATED PROTEIN"/>
    <property type="match status" value="1"/>
</dbReference>
<organism evidence="4 5">
    <name type="scientific">Mikania micrantha</name>
    <name type="common">bitter vine</name>
    <dbReference type="NCBI Taxonomy" id="192012"/>
    <lineage>
        <taxon>Eukaryota</taxon>
        <taxon>Viridiplantae</taxon>
        <taxon>Streptophyta</taxon>
        <taxon>Embryophyta</taxon>
        <taxon>Tracheophyta</taxon>
        <taxon>Spermatophyta</taxon>
        <taxon>Magnoliopsida</taxon>
        <taxon>eudicotyledons</taxon>
        <taxon>Gunneridae</taxon>
        <taxon>Pentapetalae</taxon>
        <taxon>asterids</taxon>
        <taxon>campanulids</taxon>
        <taxon>Asterales</taxon>
        <taxon>Asteraceae</taxon>
        <taxon>Asteroideae</taxon>
        <taxon>Heliantheae alliance</taxon>
        <taxon>Eupatorieae</taxon>
        <taxon>Mikania</taxon>
    </lineage>
</organism>
<dbReference type="OrthoDB" id="341898at2759"/>
<dbReference type="Proteomes" id="UP000326396">
    <property type="component" value="Unassembled WGS sequence"/>
</dbReference>